<organism evidence="2 3">
    <name type="scientific">Corynebacterium phocae</name>
    <dbReference type="NCBI Taxonomy" id="161895"/>
    <lineage>
        <taxon>Bacteria</taxon>
        <taxon>Bacillati</taxon>
        <taxon>Actinomycetota</taxon>
        <taxon>Actinomycetes</taxon>
        <taxon>Mycobacteriales</taxon>
        <taxon>Corynebacteriaceae</taxon>
        <taxon>Corynebacterium</taxon>
    </lineage>
</organism>
<gene>
    <name evidence="2" type="ORF">CPHO_06270</name>
</gene>
<dbReference type="AlphaFoldDB" id="A0A1L7D3R1"/>
<keyword evidence="3" id="KW-1185">Reference proteome</keyword>
<proteinExistence type="predicted"/>
<dbReference type="Proteomes" id="UP000185491">
    <property type="component" value="Chromosome"/>
</dbReference>
<evidence type="ECO:0000313" key="3">
    <source>
        <dbReference type="Proteomes" id="UP000185491"/>
    </source>
</evidence>
<dbReference type="STRING" id="161895.CPHO_06270"/>
<evidence type="ECO:0000313" key="2">
    <source>
        <dbReference type="EMBL" id="APT92562.1"/>
    </source>
</evidence>
<reference evidence="2 3" key="1">
    <citation type="submission" date="2014-08" db="EMBL/GenBank/DDBJ databases">
        <title>Complete genome sequence of Corynebacterium phocae M408/89/1(T)(=DSM 44612(T)), isolated from the common seal (Phoca vitulina).</title>
        <authorList>
            <person name="Ruckert C."/>
            <person name="Albersmeier A."/>
            <person name="Winkler A."/>
            <person name="Kalinowski J."/>
        </authorList>
    </citation>
    <scope>NUCLEOTIDE SEQUENCE [LARGE SCALE GENOMIC DNA]</scope>
    <source>
        <strain evidence="2 3">M408/89/1</strain>
    </source>
</reference>
<name>A0A1L7D3R1_9CORY</name>
<dbReference type="KEGG" id="cpho:CPHO_06270"/>
<feature type="compositionally biased region" description="Low complexity" evidence="1">
    <location>
        <begin position="46"/>
        <end position="55"/>
    </location>
</feature>
<feature type="region of interest" description="Disordered" evidence="1">
    <location>
        <begin position="46"/>
        <end position="70"/>
    </location>
</feature>
<accession>A0A1L7D3R1</accession>
<evidence type="ECO:0000256" key="1">
    <source>
        <dbReference type="SAM" id="MobiDB-lite"/>
    </source>
</evidence>
<dbReference type="EMBL" id="CP009249">
    <property type="protein sequence ID" value="APT92562.1"/>
    <property type="molecule type" value="Genomic_DNA"/>
</dbReference>
<sequence length="70" mass="7769">MVHLYPAIDLMSRREAAKATAQWMEEFYNRKRRHSSINILAREHAAGAGANAKAPGRSRASSDFPTAKKA</sequence>
<protein>
    <submittedName>
        <fullName evidence="2">Uncharacterized protein</fullName>
    </submittedName>
</protein>